<name>A0A2A5JJJ0_PSEO7</name>
<dbReference type="Proteomes" id="UP000228621">
    <property type="component" value="Unassembled WGS sequence"/>
</dbReference>
<dbReference type="AlphaFoldDB" id="A0A2A5JJJ0"/>
<accession>A0A2A5JJJ0</accession>
<organism evidence="1 2">
    <name type="scientific">Pseudoalteromonas piscicida</name>
    <dbReference type="NCBI Taxonomy" id="43662"/>
    <lineage>
        <taxon>Bacteria</taxon>
        <taxon>Pseudomonadati</taxon>
        <taxon>Pseudomonadota</taxon>
        <taxon>Gammaproteobacteria</taxon>
        <taxon>Alteromonadales</taxon>
        <taxon>Pseudoalteromonadaceae</taxon>
        <taxon>Pseudoalteromonas</taxon>
    </lineage>
</organism>
<comment type="caution">
    <text evidence="1">The sequence shown here is derived from an EMBL/GenBank/DDBJ whole genome shotgun (WGS) entry which is preliminary data.</text>
</comment>
<dbReference type="EMBL" id="NKHF01000126">
    <property type="protein sequence ID" value="PCK29596.1"/>
    <property type="molecule type" value="Genomic_DNA"/>
</dbReference>
<keyword evidence="2" id="KW-1185">Reference proteome</keyword>
<evidence type="ECO:0000313" key="2">
    <source>
        <dbReference type="Proteomes" id="UP000228621"/>
    </source>
</evidence>
<evidence type="ECO:0000313" key="1">
    <source>
        <dbReference type="EMBL" id="PCK29596.1"/>
    </source>
</evidence>
<gene>
    <name evidence="1" type="ORF">CEX98_21980</name>
</gene>
<reference evidence="2" key="1">
    <citation type="journal article" date="2019" name="Genome Announc.">
        <title>Draft Genome Sequence of Pseudoalteromonas piscicida Strain 36Y ROTHPW, an Hypersaline Seawater Isolate from the South Coast of Sonora, Mexico.</title>
        <authorList>
            <person name="Sanchez-Diaz R."/>
            <person name="Molina-Garza Z.J."/>
            <person name="Cruz-Suarez L.E."/>
            <person name="Selvin J."/>
            <person name="Kiran G.S."/>
            <person name="Ibarra-Gamez J.C."/>
            <person name="Gomez-Gil B."/>
            <person name="Galaviz-Silva L."/>
        </authorList>
    </citation>
    <scope>NUCLEOTIDE SEQUENCE [LARGE SCALE GENOMIC DNA]</scope>
    <source>
        <strain evidence="2">36Y_RITHPW</strain>
    </source>
</reference>
<proteinExistence type="predicted"/>
<protein>
    <submittedName>
        <fullName evidence="1">Uncharacterized protein</fullName>
    </submittedName>
</protein>
<sequence>MVLCESCTYRIHGLAYEELPPLYYQVSARGHNLWAWNKQHLLMLKKLINAKSIKDDPYEWFATYAHKSWIKKKNRAAFVNAINKFMANSA</sequence>